<keyword evidence="4 6" id="KW-1133">Transmembrane helix</keyword>
<feature type="domain" description="P-type ATPase A" evidence="7">
    <location>
        <begin position="2"/>
        <end position="66"/>
    </location>
</feature>
<comment type="subcellular location">
    <subcellularLocation>
        <location evidence="1">Membrane</location>
    </subcellularLocation>
</comment>
<dbReference type="PANTHER" id="PTHR48085:SF5">
    <property type="entry name" value="CADMIUM_ZINC-TRANSPORTING ATPASE HMA4-RELATED"/>
    <property type="match status" value="1"/>
</dbReference>
<dbReference type="InterPro" id="IPR023299">
    <property type="entry name" value="ATPase_P-typ_cyto_dom_N"/>
</dbReference>
<feature type="transmembrane region" description="Helical" evidence="6">
    <location>
        <begin position="127"/>
        <end position="154"/>
    </location>
</feature>
<dbReference type="GO" id="GO:0016887">
    <property type="term" value="F:ATP hydrolysis activity"/>
    <property type="evidence" value="ECO:0007669"/>
    <property type="project" value="InterPro"/>
</dbReference>
<evidence type="ECO:0000256" key="2">
    <source>
        <dbReference type="ARBA" id="ARBA00006024"/>
    </source>
</evidence>
<name>C5LBC0_PERM5</name>
<dbReference type="AlphaFoldDB" id="C5LBC0"/>
<dbReference type="Gene3D" id="3.40.1110.10">
    <property type="entry name" value="Calcium-transporting ATPase, cytoplasmic domain N"/>
    <property type="match status" value="1"/>
</dbReference>
<dbReference type="OrthoDB" id="436087at2759"/>
<dbReference type="RefSeq" id="XP_002774232.1">
    <property type="nucleotide sequence ID" value="XM_002774186.1"/>
</dbReference>
<sequence length="318" mass="33533">MVELGALQVGDRILLRTGDSIPVDGVVVEGTASVDESRLTGESIPVYKSAGSKVFSGTLIVQGALPSVEVSGRVGRTQKVTDLIQEAAGQRTPLQDSVETFAKYYTPLVVLLSFITGVYCWSLERGVIVLVAACPCSIVMAAPVAYMTAIVTGLRHYFGTVIKSPSVIESLAKLELVAFDKTGTLTQGEHRVTSIELFPAAEGLEERGALRLAAAVESLSHHPLASAVVNYYTGCTASYVGGSSSLPSVENYRTLDGNLGVAGSVEGKEVMVGGPAMLESFRIPFEKISRGAVASIFVVIDDQGDPLVSFNCLTLQLN</sequence>
<protein>
    <submittedName>
        <fullName evidence="8">P-type adenosine triphosphatase, putative</fullName>
    </submittedName>
</protein>
<keyword evidence="3 6" id="KW-0812">Transmembrane</keyword>
<evidence type="ECO:0000256" key="4">
    <source>
        <dbReference type="ARBA" id="ARBA00022989"/>
    </source>
</evidence>
<dbReference type="NCBIfam" id="TIGR01494">
    <property type="entry name" value="ATPase_P-type"/>
    <property type="match status" value="1"/>
</dbReference>
<reference evidence="8 9" key="1">
    <citation type="submission" date="2008-07" db="EMBL/GenBank/DDBJ databases">
        <authorList>
            <person name="El-Sayed N."/>
            <person name="Caler E."/>
            <person name="Inman J."/>
            <person name="Amedeo P."/>
            <person name="Hass B."/>
            <person name="Wortman J."/>
        </authorList>
    </citation>
    <scope>NUCLEOTIDE SEQUENCE [LARGE SCALE GENOMIC DNA]</scope>
    <source>
        <strain evidence="9">ATCC 50983 / TXsc</strain>
    </source>
</reference>
<evidence type="ECO:0000256" key="3">
    <source>
        <dbReference type="ARBA" id="ARBA00022692"/>
    </source>
</evidence>
<organism evidence="9">
    <name type="scientific">Perkinsus marinus (strain ATCC 50983 / TXsc)</name>
    <dbReference type="NCBI Taxonomy" id="423536"/>
    <lineage>
        <taxon>Eukaryota</taxon>
        <taxon>Sar</taxon>
        <taxon>Alveolata</taxon>
        <taxon>Perkinsozoa</taxon>
        <taxon>Perkinsea</taxon>
        <taxon>Perkinsida</taxon>
        <taxon>Perkinsidae</taxon>
        <taxon>Perkinsus</taxon>
    </lineage>
</organism>
<dbReference type="SUPFAM" id="SSF81653">
    <property type="entry name" value="Calcium ATPase, transduction domain A"/>
    <property type="match status" value="1"/>
</dbReference>
<dbReference type="InterPro" id="IPR018303">
    <property type="entry name" value="ATPase_P-typ_P_site"/>
</dbReference>
<dbReference type="InterPro" id="IPR001757">
    <property type="entry name" value="P_typ_ATPase"/>
</dbReference>
<feature type="transmembrane region" description="Helical" evidence="6">
    <location>
        <begin position="104"/>
        <end position="121"/>
    </location>
</feature>
<dbReference type="Gene3D" id="3.40.50.1000">
    <property type="entry name" value="HAD superfamily/HAD-like"/>
    <property type="match status" value="1"/>
</dbReference>
<accession>C5LBC0</accession>
<dbReference type="InterPro" id="IPR008250">
    <property type="entry name" value="ATPase_P-typ_transduc_dom_A_sf"/>
</dbReference>
<dbReference type="GO" id="GO:0005524">
    <property type="term" value="F:ATP binding"/>
    <property type="evidence" value="ECO:0007669"/>
    <property type="project" value="InterPro"/>
</dbReference>
<dbReference type="EMBL" id="GG680905">
    <property type="protein sequence ID" value="EER06048.1"/>
    <property type="molecule type" value="Genomic_DNA"/>
</dbReference>
<dbReference type="Proteomes" id="UP000007800">
    <property type="component" value="Unassembled WGS sequence"/>
</dbReference>
<dbReference type="InterPro" id="IPR051014">
    <property type="entry name" value="Cation_Transport_ATPase_IB"/>
</dbReference>
<dbReference type="InterPro" id="IPR023214">
    <property type="entry name" value="HAD_sf"/>
</dbReference>
<keyword evidence="9" id="KW-1185">Reference proteome</keyword>
<evidence type="ECO:0000313" key="8">
    <source>
        <dbReference type="EMBL" id="EER06048.1"/>
    </source>
</evidence>
<comment type="similarity">
    <text evidence="2">Belongs to the cation transport ATPase (P-type) (TC 3.A.3) family. Type IB subfamily.</text>
</comment>
<proteinExistence type="inferred from homology"/>
<dbReference type="GeneID" id="9087184"/>
<dbReference type="Pfam" id="PF00702">
    <property type="entry name" value="Hydrolase"/>
    <property type="match status" value="1"/>
</dbReference>
<dbReference type="Pfam" id="PF00122">
    <property type="entry name" value="E1-E2_ATPase"/>
    <property type="match status" value="1"/>
</dbReference>
<dbReference type="Gene3D" id="2.70.150.10">
    <property type="entry name" value="Calcium-transporting ATPase, cytoplasmic transduction domain A"/>
    <property type="match status" value="1"/>
</dbReference>
<evidence type="ECO:0000256" key="1">
    <source>
        <dbReference type="ARBA" id="ARBA00004370"/>
    </source>
</evidence>
<evidence type="ECO:0000259" key="7">
    <source>
        <dbReference type="Pfam" id="PF00122"/>
    </source>
</evidence>
<gene>
    <name evidence="8" type="ORF">Pmar_PMAR028236</name>
</gene>
<dbReference type="GO" id="GO:0016020">
    <property type="term" value="C:membrane"/>
    <property type="evidence" value="ECO:0007669"/>
    <property type="project" value="UniProtKB-SubCell"/>
</dbReference>
<dbReference type="PRINTS" id="PR00119">
    <property type="entry name" value="CATATPASE"/>
</dbReference>
<dbReference type="PANTHER" id="PTHR48085">
    <property type="entry name" value="CADMIUM/ZINC-TRANSPORTING ATPASE HMA2-RELATED"/>
    <property type="match status" value="1"/>
</dbReference>
<dbReference type="GO" id="GO:0022857">
    <property type="term" value="F:transmembrane transporter activity"/>
    <property type="evidence" value="ECO:0007669"/>
    <property type="project" value="TreeGrafter"/>
</dbReference>
<dbReference type="InterPro" id="IPR059000">
    <property type="entry name" value="ATPase_P-type_domA"/>
</dbReference>
<evidence type="ECO:0000313" key="9">
    <source>
        <dbReference type="Proteomes" id="UP000007800"/>
    </source>
</evidence>
<dbReference type="InterPro" id="IPR023298">
    <property type="entry name" value="ATPase_P-typ_TM_dom_sf"/>
</dbReference>
<dbReference type="SUPFAM" id="SSF81660">
    <property type="entry name" value="Metal cation-transporting ATPase, ATP-binding domain N"/>
    <property type="match status" value="1"/>
</dbReference>
<dbReference type="InParanoid" id="C5LBC0"/>
<dbReference type="PROSITE" id="PS00154">
    <property type="entry name" value="ATPASE_E1_E2"/>
    <property type="match status" value="1"/>
</dbReference>
<evidence type="ECO:0000256" key="6">
    <source>
        <dbReference type="SAM" id="Phobius"/>
    </source>
</evidence>
<keyword evidence="5 6" id="KW-0472">Membrane</keyword>
<evidence type="ECO:0000256" key="5">
    <source>
        <dbReference type="ARBA" id="ARBA00023136"/>
    </source>
</evidence>
<dbReference type="SUPFAM" id="SSF81665">
    <property type="entry name" value="Calcium ATPase, transmembrane domain M"/>
    <property type="match status" value="1"/>
</dbReference>